<comment type="caution">
    <text evidence="2">The sequence shown here is derived from an EMBL/GenBank/DDBJ whole genome shotgun (WGS) entry which is preliminary data.</text>
</comment>
<sequence length="253" mass="27368">MDLEAIEMAIRSALHQAGATALSELLQFAPPAPEQRRLPCSCGHTANYLELRGKTLLTAVGTAPMQRPYYLCPHCHQGQFPADAELDVVNTEFSPGVRRMHALVGQDAPFDRGREQMKVLAGLEVTTKSVERTAEAIGEDIAQREREQMQQAIQLDIPAVVGKPIPVLYIEMDGTGVPVVKKETVGRQGKTDGQPAHTREVKLGCVFTQTKSTRKASPSAILVPRPIPGPSRPPRSLANGSIWKPASAALAAR</sequence>
<reference evidence="2" key="1">
    <citation type="submission" date="2013-08" db="EMBL/GenBank/DDBJ databases">
        <authorList>
            <person name="Mendez C."/>
            <person name="Richter M."/>
            <person name="Ferrer M."/>
            <person name="Sanchez J."/>
        </authorList>
    </citation>
    <scope>NUCLEOTIDE SEQUENCE</scope>
</reference>
<feature type="region of interest" description="Disordered" evidence="1">
    <location>
        <begin position="216"/>
        <end position="253"/>
    </location>
</feature>
<organism evidence="2">
    <name type="scientific">mine drainage metagenome</name>
    <dbReference type="NCBI Taxonomy" id="410659"/>
    <lineage>
        <taxon>unclassified sequences</taxon>
        <taxon>metagenomes</taxon>
        <taxon>ecological metagenomes</taxon>
    </lineage>
</organism>
<evidence type="ECO:0000256" key="1">
    <source>
        <dbReference type="SAM" id="MobiDB-lite"/>
    </source>
</evidence>
<evidence type="ECO:0000313" key="2">
    <source>
        <dbReference type="EMBL" id="EQD74740.1"/>
    </source>
</evidence>
<proteinExistence type="predicted"/>
<dbReference type="EMBL" id="AUZY01001487">
    <property type="protein sequence ID" value="EQD74740.1"/>
    <property type="molecule type" value="Genomic_DNA"/>
</dbReference>
<dbReference type="AlphaFoldDB" id="T1CXB4"/>
<reference evidence="2" key="2">
    <citation type="journal article" date="2014" name="ISME J.">
        <title>Microbial stratification in low pH oxic and suboxic macroscopic growths along an acid mine drainage.</title>
        <authorList>
            <person name="Mendez-Garcia C."/>
            <person name="Mesa V."/>
            <person name="Sprenger R.R."/>
            <person name="Richter M."/>
            <person name="Diez M.S."/>
            <person name="Solano J."/>
            <person name="Bargiela R."/>
            <person name="Golyshina O.V."/>
            <person name="Manteca A."/>
            <person name="Ramos J.L."/>
            <person name="Gallego J.R."/>
            <person name="Llorente I."/>
            <person name="Martins Dos Santos V.A."/>
            <person name="Jensen O.N."/>
            <person name="Pelaez A.I."/>
            <person name="Sanchez J."/>
            <person name="Ferrer M."/>
        </authorList>
    </citation>
    <scope>NUCLEOTIDE SEQUENCE</scope>
</reference>
<protein>
    <submittedName>
        <fullName evidence="2">Uncharacterized protein</fullName>
    </submittedName>
</protein>
<accession>T1CXB4</accession>
<gene>
    <name evidence="2" type="ORF">B1B_02496</name>
</gene>
<name>T1CXB4_9ZZZZ</name>